<dbReference type="EMBL" id="SNQI01000001">
    <property type="protein sequence ID" value="TEW77110.1"/>
    <property type="molecule type" value="Genomic_DNA"/>
</dbReference>
<keyword evidence="3" id="KW-1185">Reference proteome</keyword>
<dbReference type="RefSeq" id="WP_134247118.1">
    <property type="nucleotide sequence ID" value="NZ_SNQI01000001.1"/>
</dbReference>
<dbReference type="OrthoDB" id="9804083at2"/>
<evidence type="ECO:0000313" key="2">
    <source>
        <dbReference type="EMBL" id="TEW77110.1"/>
    </source>
</evidence>
<evidence type="ECO:0000259" key="1">
    <source>
        <dbReference type="Pfam" id="PF13709"/>
    </source>
</evidence>
<dbReference type="Proteomes" id="UP000298517">
    <property type="component" value="Unassembled WGS sequence"/>
</dbReference>
<proteinExistence type="predicted"/>
<dbReference type="InterPro" id="IPR025297">
    <property type="entry name" value="DUF4159"/>
</dbReference>
<reference evidence="2 3" key="1">
    <citation type="journal article" date="2011" name="J. Microbiol.">
        <title>Gramella jeungdoensis sp. nov., isolated from a solar saltern in Korea.</title>
        <authorList>
            <person name="Joung Y."/>
            <person name="Kim H."/>
            <person name="Jang T."/>
            <person name="Ahn T.S."/>
            <person name="Joh K."/>
        </authorList>
    </citation>
    <scope>NUCLEOTIDE SEQUENCE [LARGE SCALE GENOMIC DNA]</scope>
    <source>
        <strain evidence="2 3">KCTC 23123</strain>
    </source>
</reference>
<name>A0A4Y8AX55_9FLAO</name>
<evidence type="ECO:0000313" key="3">
    <source>
        <dbReference type="Proteomes" id="UP000298517"/>
    </source>
</evidence>
<feature type="domain" description="DUF4159" evidence="1">
    <location>
        <begin position="38"/>
        <end position="229"/>
    </location>
</feature>
<dbReference type="Pfam" id="PF13709">
    <property type="entry name" value="DUF4159"/>
    <property type="match status" value="1"/>
</dbReference>
<dbReference type="Gene3D" id="3.40.50.12140">
    <property type="entry name" value="Domain of unknown function DUF4159"/>
    <property type="match status" value="1"/>
</dbReference>
<comment type="caution">
    <text evidence="2">The sequence shown here is derived from an EMBL/GenBank/DDBJ whole genome shotgun (WGS) entry which is preliminary data.</text>
</comment>
<organism evidence="2 3">
    <name type="scientific">Gramella jeungdoensis</name>
    <dbReference type="NCBI Taxonomy" id="708091"/>
    <lineage>
        <taxon>Bacteria</taxon>
        <taxon>Pseudomonadati</taxon>
        <taxon>Bacteroidota</taxon>
        <taxon>Flavobacteriia</taxon>
        <taxon>Flavobacteriales</taxon>
        <taxon>Flavobacteriaceae</taxon>
        <taxon>Christiangramia</taxon>
    </lineage>
</organism>
<accession>A0A4Y8AX55</accession>
<sequence length="231" mass="26609">MKKLQKAQLIIFNSQKLKVIILTIAFCLLPIASINAQQIAILKYNGSGDWYANPTALPNLIEFCNNAINTTIKTNLETVEANSIDVFNYPILFMTGHGNVIFSKDAITNLKTYLISGGFLHISDNYGLDKFIRREFKRIFPTLDFQEIPFNHPIYHQTFDFEEGVPKIHEHDNKPPQGFGLFYEGRLICFYDYEADLSDGWEDEEMHNDPLEIREKALQMGSNIIEYAFKN</sequence>
<protein>
    <submittedName>
        <fullName evidence="2">DUF4159 domain-containing protein</fullName>
    </submittedName>
</protein>
<gene>
    <name evidence="2" type="ORF">E2488_04485</name>
</gene>
<dbReference type="AlphaFoldDB" id="A0A4Y8AX55"/>